<accession>A0A5N6VYB5</accession>
<organism evidence="1 2">
    <name type="scientific">Aspergillus transmontanensis</name>
    <dbReference type="NCBI Taxonomy" id="1034304"/>
    <lineage>
        <taxon>Eukaryota</taxon>
        <taxon>Fungi</taxon>
        <taxon>Dikarya</taxon>
        <taxon>Ascomycota</taxon>
        <taxon>Pezizomycotina</taxon>
        <taxon>Eurotiomycetes</taxon>
        <taxon>Eurotiomycetidae</taxon>
        <taxon>Eurotiales</taxon>
        <taxon>Aspergillaceae</taxon>
        <taxon>Aspergillus</taxon>
        <taxon>Aspergillus subgen. Circumdati</taxon>
    </lineage>
</organism>
<name>A0A5N6VYB5_9EURO</name>
<sequence length="257" mass="29244">MHILERVKQGLATKGRGQYSLKVDQFDLHAFVSGLERNPARMCYNSFTETLSVEMPSWIHGSGFDWINMWIFTMMLQGYIRQGSLLARTCITLEGFSGRFSGSAKEPDCFIAPGGIWPSITLEVGYSETYAKLLRDADLLLEGSEGEIRVMILVKVVPLRPNDTKFTRGFVELHEYDPASGTRKIRGHRRTLYPIPRGHAQQRLMLRWDDIIRDNTGHLLQPLSRPPPPLMLDELRKFLDFGLNQQLMSPGTGSVEF</sequence>
<evidence type="ECO:0000313" key="2">
    <source>
        <dbReference type="Proteomes" id="UP000325433"/>
    </source>
</evidence>
<gene>
    <name evidence="1" type="ORF">BDV41DRAFT_536829</name>
</gene>
<dbReference type="EMBL" id="ML738326">
    <property type="protein sequence ID" value="KAE8313288.1"/>
    <property type="molecule type" value="Genomic_DNA"/>
</dbReference>
<evidence type="ECO:0000313" key="1">
    <source>
        <dbReference type="EMBL" id="KAE8313288.1"/>
    </source>
</evidence>
<dbReference type="AlphaFoldDB" id="A0A5N6VYB5"/>
<protein>
    <submittedName>
        <fullName evidence="1">Uncharacterized protein</fullName>
    </submittedName>
</protein>
<proteinExistence type="predicted"/>
<keyword evidence="2" id="KW-1185">Reference proteome</keyword>
<reference evidence="2" key="1">
    <citation type="submission" date="2019-04" db="EMBL/GenBank/DDBJ databases">
        <title>Friends and foes A comparative genomics studyof 23 Aspergillus species from section Flavi.</title>
        <authorList>
            <consortium name="DOE Joint Genome Institute"/>
            <person name="Kjaerbolling I."/>
            <person name="Vesth T."/>
            <person name="Frisvad J.C."/>
            <person name="Nybo J.L."/>
            <person name="Theobald S."/>
            <person name="Kildgaard S."/>
            <person name="Isbrandt T."/>
            <person name="Kuo A."/>
            <person name="Sato A."/>
            <person name="Lyhne E.K."/>
            <person name="Kogle M.E."/>
            <person name="Wiebenga A."/>
            <person name="Kun R.S."/>
            <person name="Lubbers R.J."/>
            <person name="Makela M.R."/>
            <person name="Barry K."/>
            <person name="Chovatia M."/>
            <person name="Clum A."/>
            <person name="Daum C."/>
            <person name="Haridas S."/>
            <person name="He G."/>
            <person name="LaButti K."/>
            <person name="Lipzen A."/>
            <person name="Mondo S."/>
            <person name="Riley R."/>
            <person name="Salamov A."/>
            <person name="Simmons B.A."/>
            <person name="Magnuson J.K."/>
            <person name="Henrissat B."/>
            <person name="Mortensen U.H."/>
            <person name="Larsen T.O."/>
            <person name="Devries R.P."/>
            <person name="Grigoriev I.V."/>
            <person name="Machida M."/>
            <person name="Baker S.E."/>
            <person name="Andersen M.R."/>
        </authorList>
    </citation>
    <scope>NUCLEOTIDE SEQUENCE [LARGE SCALE GENOMIC DNA]</scope>
    <source>
        <strain evidence="2">CBS 130015</strain>
    </source>
</reference>
<dbReference type="Proteomes" id="UP000325433">
    <property type="component" value="Unassembled WGS sequence"/>
</dbReference>